<proteinExistence type="predicted"/>
<protein>
    <submittedName>
        <fullName evidence="1">AlpA family phage regulatory protein</fullName>
    </submittedName>
</protein>
<reference evidence="1 2" key="1">
    <citation type="submission" date="2023-08" db="EMBL/GenBank/DDBJ databases">
        <title>genomic of DY56.</title>
        <authorList>
            <person name="Wang Y."/>
        </authorList>
    </citation>
    <scope>NUCLEOTIDE SEQUENCE [LARGE SCALE GENOMIC DNA]</scope>
    <source>
        <strain evidence="1 2">DY56-A-20</strain>
    </source>
</reference>
<organism evidence="1 2">
    <name type="scientific">Qipengyuania benthica</name>
    <dbReference type="NCBI Taxonomy" id="3067651"/>
    <lineage>
        <taxon>Bacteria</taxon>
        <taxon>Pseudomonadati</taxon>
        <taxon>Pseudomonadota</taxon>
        <taxon>Alphaproteobacteria</taxon>
        <taxon>Sphingomonadales</taxon>
        <taxon>Erythrobacteraceae</taxon>
        <taxon>Qipengyuania</taxon>
    </lineage>
</organism>
<dbReference type="InterPro" id="IPR052931">
    <property type="entry name" value="Prophage_regulatory_activator"/>
</dbReference>
<sequence>MTDTPRSLLRLSDVIRRVSFSRATIYNKIAAGEFPRPVPISENRVAWDSAAIDAWIADKLGEAA</sequence>
<dbReference type="EMBL" id="JAVAIL010000003">
    <property type="protein sequence ID" value="MDP4540148.1"/>
    <property type="molecule type" value="Genomic_DNA"/>
</dbReference>
<dbReference type="PANTHER" id="PTHR36154">
    <property type="entry name" value="DNA-BINDING TRANSCRIPTIONAL ACTIVATOR ALPA"/>
    <property type="match status" value="1"/>
</dbReference>
<dbReference type="Pfam" id="PF05930">
    <property type="entry name" value="Phage_AlpA"/>
    <property type="match status" value="1"/>
</dbReference>
<accession>A0ABT9HA17</accession>
<keyword evidence="2" id="KW-1185">Reference proteome</keyword>
<dbReference type="InterPro" id="IPR010260">
    <property type="entry name" value="AlpA"/>
</dbReference>
<gene>
    <name evidence="1" type="ORF">Q9K01_10965</name>
</gene>
<dbReference type="PANTHER" id="PTHR36154:SF1">
    <property type="entry name" value="DNA-BINDING TRANSCRIPTIONAL ACTIVATOR ALPA"/>
    <property type="match status" value="1"/>
</dbReference>
<dbReference type="Proteomes" id="UP001235664">
    <property type="component" value="Unassembled WGS sequence"/>
</dbReference>
<name>A0ABT9HA17_9SPHN</name>
<dbReference type="Gene3D" id="1.10.238.160">
    <property type="match status" value="1"/>
</dbReference>
<dbReference type="RefSeq" id="WP_305930289.1">
    <property type="nucleotide sequence ID" value="NZ_JAVAIL010000003.1"/>
</dbReference>
<comment type="caution">
    <text evidence="1">The sequence shown here is derived from an EMBL/GenBank/DDBJ whole genome shotgun (WGS) entry which is preliminary data.</text>
</comment>
<evidence type="ECO:0000313" key="1">
    <source>
        <dbReference type="EMBL" id="MDP4540148.1"/>
    </source>
</evidence>
<evidence type="ECO:0000313" key="2">
    <source>
        <dbReference type="Proteomes" id="UP001235664"/>
    </source>
</evidence>